<accession>A0A3B8E003</accession>
<keyword evidence="2" id="KW-1185">Reference proteome</keyword>
<reference evidence="1" key="1">
    <citation type="submission" date="2018-09" db="EMBL/GenBank/DDBJ databases">
        <title>Genome Analysis and Characterisation of Bacteriophage CS01 Active against Cronobacter sakazakii.</title>
        <authorList>
            <person name="Kim G.-H."/>
            <person name="Kim J."/>
            <person name="Yoon S.-S."/>
        </authorList>
    </citation>
    <scope>NUCLEOTIDE SEQUENCE [LARGE SCALE GENOMIC DNA]</scope>
</reference>
<gene>
    <name evidence="1" type="ORF">CS01_044</name>
</gene>
<protein>
    <submittedName>
        <fullName evidence="1">Uncharacterized protein</fullName>
    </submittedName>
</protein>
<evidence type="ECO:0000313" key="2">
    <source>
        <dbReference type="Proteomes" id="UP000279491"/>
    </source>
</evidence>
<sequence>MTVRSVKFPDWDDDTWLDIDTGDGDQAAIVIIESGAVTATAKTKLQATEPVTEE</sequence>
<dbReference type="Proteomes" id="UP000279491">
    <property type="component" value="Segment"/>
</dbReference>
<proteinExistence type="predicted"/>
<dbReference type="EMBL" id="MH845412">
    <property type="protein sequence ID" value="AYJ73332.1"/>
    <property type="molecule type" value="Genomic_DNA"/>
</dbReference>
<organism evidence="1">
    <name type="scientific">Cronobacter phage CS01</name>
    <dbReference type="NCBI Taxonomy" id="2496544"/>
    <lineage>
        <taxon>Viruses</taxon>
        <taxon>Duplodnaviria</taxon>
        <taxon>Heunggongvirae</taxon>
        <taxon>Uroviricota</taxon>
        <taxon>Caudoviricetes</taxon>
        <taxon>Drexlerviridae</taxon>
        <taxon>Kyungwonvirus</taxon>
        <taxon>Kyungwonvirus CS01</taxon>
    </lineage>
</organism>
<evidence type="ECO:0000313" key="1">
    <source>
        <dbReference type="EMBL" id="AYJ73332.1"/>
    </source>
</evidence>
<name>A0A3B8E003_9CAUD</name>